<dbReference type="Gene3D" id="3.40.50.300">
    <property type="entry name" value="P-loop containing nucleotide triphosphate hydrolases"/>
    <property type="match status" value="1"/>
</dbReference>
<organism evidence="1">
    <name type="scientific">Aureimonas frigidaquae</name>
    <dbReference type="NCBI Taxonomy" id="424757"/>
    <lineage>
        <taxon>Bacteria</taxon>
        <taxon>Pseudomonadati</taxon>
        <taxon>Pseudomonadota</taxon>
        <taxon>Alphaproteobacteria</taxon>
        <taxon>Hyphomicrobiales</taxon>
        <taxon>Aurantimonadaceae</taxon>
        <taxon>Aureimonas</taxon>
    </lineage>
</organism>
<name>A0A0P0Z3K0_9HYPH</name>
<dbReference type="SUPFAM" id="SSF52540">
    <property type="entry name" value="P-loop containing nucleoside triphosphate hydrolases"/>
    <property type="match status" value="1"/>
</dbReference>
<accession>A0A0P0Z3K0</accession>
<sequence length="297" mass="32183">MHHAWLLQGEAGIGKATVAFAMARHILGAGQDGQAVARQIAGGGHPGLLHLARPPVERGTGFRTQITVDEIRRLTHFFQTTAGLGWRIAIIDPADDMNRSAANALLKMLEEPPARSLFLITNHRPGRILPTIRSRCRVLRFAELTPDEIARQLAEDVPDSTQDARQAAAASAGGSLRTALQHLMSGGLEVSETTRRLVAMPAPDWTAIMALGDAVTLKGREAAYTLMAQAAFRAVADEAQALAMAGDLVRAERLAAFWQAEDARWREAEAFNLDRKQVLLTFFNGLAEARADSAAFH</sequence>
<dbReference type="AlphaFoldDB" id="A0A0P0Z3K0"/>
<dbReference type="EMBL" id="LC066377">
    <property type="protein sequence ID" value="BAT28703.1"/>
    <property type="molecule type" value="Genomic_DNA"/>
</dbReference>
<dbReference type="Pfam" id="PF13177">
    <property type="entry name" value="DNA_pol3_delta2"/>
    <property type="match status" value="1"/>
</dbReference>
<dbReference type="NCBIfam" id="NF005677">
    <property type="entry name" value="PRK07471.1"/>
    <property type="match status" value="1"/>
</dbReference>
<dbReference type="InterPro" id="IPR050238">
    <property type="entry name" value="DNA_Rep/Repair_Clamp_Loader"/>
</dbReference>
<dbReference type="GO" id="GO:0009360">
    <property type="term" value="C:DNA polymerase III complex"/>
    <property type="evidence" value="ECO:0007669"/>
    <property type="project" value="TreeGrafter"/>
</dbReference>
<dbReference type="GO" id="GO:0006261">
    <property type="term" value="P:DNA-templated DNA replication"/>
    <property type="evidence" value="ECO:0007669"/>
    <property type="project" value="TreeGrafter"/>
</dbReference>
<proteinExistence type="predicted"/>
<evidence type="ECO:0000313" key="1">
    <source>
        <dbReference type="EMBL" id="BAT28703.1"/>
    </source>
</evidence>
<dbReference type="InterPro" id="IPR027417">
    <property type="entry name" value="P-loop_NTPase"/>
</dbReference>
<dbReference type="PANTHER" id="PTHR11669:SF8">
    <property type="entry name" value="DNA POLYMERASE III SUBUNIT DELTA"/>
    <property type="match status" value="1"/>
</dbReference>
<reference evidence="1" key="1">
    <citation type="journal article" date="2015" name="Proc. Natl. Acad. Sci. U.S.A.">
        <title>Bacterial clade with the ribosomal RNA operon on a small plasmid rather than the chromosome.</title>
        <authorList>
            <person name="Anda M."/>
            <person name="Ohtsubo Y."/>
            <person name="Okubo T."/>
            <person name="Sugawara M."/>
            <person name="Nagata Y."/>
            <person name="Tsuda M."/>
            <person name="Minamisawa K."/>
            <person name="Mitsui H."/>
        </authorList>
    </citation>
    <scope>NUCLEOTIDE SEQUENCE</scope>
    <source>
        <strain evidence="1">JCM 14755</strain>
    </source>
</reference>
<dbReference type="PANTHER" id="PTHR11669">
    <property type="entry name" value="REPLICATION FACTOR C / DNA POLYMERASE III GAMMA-TAU SUBUNIT"/>
    <property type="match status" value="1"/>
</dbReference>
<protein>
    <submittedName>
        <fullName evidence="1">DNA polymerase III subunit delta</fullName>
    </submittedName>
</protein>